<dbReference type="KEGG" id="abs:AZOBR_200097"/>
<sequence>MNEAEIIAELDAIAAMLPDSGAYAGISISHTDRRYGERSPISIQVYPRGIGKSEALYFRAATFAEAIASAKTGVVDKARAEVEALVRKMALSVIEITADHGECTERLLLIAGFDSSAIAIHHKTACERANAMTSEPREYAVIFA</sequence>
<proteinExistence type="predicted"/>
<dbReference type="RefSeq" id="WP_014241565.1">
    <property type="nucleotide sequence ID" value="NC_016617.1"/>
</dbReference>
<dbReference type="Proteomes" id="UP000007319">
    <property type="component" value="Chromosome"/>
</dbReference>
<evidence type="ECO:0000313" key="2">
    <source>
        <dbReference type="Proteomes" id="UP000007319"/>
    </source>
</evidence>
<dbReference type="AlphaFoldDB" id="A0A9P1NN23"/>
<protein>
    <submittedName>
        <fullName evidence="1">Uncharacterized protein</fullName>
    </submittedName>
</protein>
<organism evidence="1 2">
    <name type="scientific">Azospirillum baldaniorum</name>
    <dbReference type="NCBI Taxonomy" id="1064539"/>
    <lineage>
        <taxon>Bacteria</taxon>
        <taxon>Pseudomonadati</taxon>
        <taxon>Pseudomonadota</taxon>
        <taxon>Alphaproteobacteria</taxon>
        <taxon>Rhodospirillales</taxon>
        <taxon>Azospirillaceae</taxon>
        <taxon>Azospirillum</taxon>
    </lineage>
</organism>
<keyword evidence="2" id="KW-1185">Reference proteome</keyword>
<name>A0A9P1NN23_9PROT</name>
<gene>
    <name evidence="1" type="ORF">AZOBR_200097</name>
</gene>
<accession>A0A9P1NN23</accession>
<evidence type="ECO:0000313" key="1">
    <source>
        <dbReference type="EMBL" id="CCC99392.1"/>
    </source>
</evidence>
<reference evidence="1 2" key="1">
    <citation type="journal article" date="2011" name="PLoS Genet.">
        <title>Azospirillum genomes reveal transition of bacteria from aquatic to terrestrial environments.</title>
        <authorList>
            <person name="Wisniewski-Dye F."/>
            <person name="Borziak K."/>
            <person name="Khalsa-Moyers G."/>
            <person name="Alexandre G."/>
            <person name="Sukharnikov L.O."/>
            <person name="Wuichet K."/>
            <person name="Hurst G.B."/>
            <person name="McDonald W.H."/>
            <person name="Robertson J.S."/>
            <person name="Barbe V."/>
            <person name="Calteau A."/>
            <person name="Rouy Z."/>
            <person name="Mangenot S."/>
            <person name="Prigent-Combaret C."/>
            <person name="Normand P."/>
            <person name="Boyer M."/>
            <person name="Siguier P."/>
            <person name="Dessaux Y."/>
            <person name="Elmerich C."/>
            <person name="Condemine G."/>
            <person name="Krishnen G."/>
            <person name="Kennedy I."/>
            <person name="Paterson A.H."/>
            <person name="Gonzalez V."/>
            <person name="Mavingui P."/>
            <person name="Zhulin I.B."/>
        </authorList>
    </citation>
    <scope>NUCLEOTIDE SEQUENCE [LARGE SCALE GENOMIC DNA]</scope>
    <source>
        <strain evidence="1 2">Sp245</strain>
    </source>
</reference>
<dbReference type="EMBL" id="HE577327">
    <property type="protein sequence ID" value="CCC99392.1"/>
    <property type="molecule type" value="Genomic_DNA"/>
</dbReference>